<keyword evidence="3" id="KW-1185">Reference proteome</keyword>
<feature type="region of interest" description="Disordered" evidence="1">
    <location>
        <begin position="17"/>
        <end position="48"/>
    </location>
</feature>
<sequence>MHWTFDQHQCAFNNEGLRFAPRTGDGSTEDPWRDADGRPPERDPRRERDAVADYLARQPDSYRATVESLARSLGPLDVACRAVVLVPCRSEAAQLDTLLGWYADQRDLSGAPLRPEQLEVQLLVNRFADEPDDGAAAIADRYRGGRLRVTVAEYFHPPDEHAPLTMARKLSADVALWRALQRPSYPAPLYLLSEDADVAWIDPRYVALAVSTLDTRPGLDAARGQQDRCPWVMARHPLLVLMRRSWNFAEAVLARRSLRPDRNPQHDFTWNRLTTSGWNCAFTAEVYALVGGYNRDRPFEEDMDIGEKISCLRAFERDGTLVPQVNTVGWLPTRAEGSPRRWLYWAATGVEPYEDTNQHENFFRRDHERVVKDCSLTELEQLARPYTVLDPDRVTAALQRDLDFLPGRCGGRDDGRAVYQRVLTLLGFAPGEAVVSDGTLRIRSLDAVGARLERFGRFAKLMAGPYPATLPAGRAAFTWRLGAVPVRADVS</sequence>
<reference evidence="2 3" key="1">
    <citation type="submission" date="2021-01" db="EMBL/GenBank/DDBJ databases">
        <title>Whole genome shotgun sequence of Plantactinospora mayteni NBRC 109088.</title>
        <authorList>
            <person name="Komaki H."/>
            <person name="Tamura T."/>
        </authorList>
    </citation>
    <scope>NUCLEOTIDE SEQUENCE [LARGE SCALE GENOMIC DNA]</scope>
    <source>
        <strain evidence="2 3">NBRC 109088</strain>
    </source>
</reference>
<feature type="compositionally biased region" description="Basic and acidic residues" evidence="1">
    <location>
        <begin position="30"/>
        <end position="48"/>
    </location>
</feature>
<organism evidence="2 3">
    <name type="scientific">Plantactinospora mayteni</name>
    <dbReference type="NCBI Taxonomy" id="566021"/>
    <lineage>
        <taxon>Bacteria</taxon>
        <taxon>Bacillati</taxon>
        <taxon>Actinomycetota</taxon>
        <taxon>Actinomycetes</taxon>
        <taxon>Micromonosporales</taxon>
        <taxon>Micromonosporaceae</taxon>
        <taxon>Plantactinospora</taxon>
    </lineage>
</organism>
<comment type="caution">
    <text evidence="2">The sequence shown here is derived from an EMBL/GenBank/DDBJ whole genome shotgun (WGS) entry which is preliminary data.</text>
</comment>
<dbReference type="EMBL" id="BONX01000001">
    <property type="protein sequence ID" value="GIG93508.1"/>
    <property type="molecule type" value="Genomic_DNA"/>
</dbReference>
<accession>A0ABQ4EFL1</accession>
<name>A0ABQ4EFL1_9ACTN</name>
<dbReference type="Proteomes" id="UP000621500">
    <property type="component" value="Unassembled WGS sequence"/>
</dbReference>
<dbReference type="InterPro" id="IPR029044">
    <property type="entry name" value="Nucleotide-diphossugar_trans"/>
</dbReference>
<gene>
    <name evidence="2" type="ORF">Pma05_00810</name>
</gene>
<protein>
    <submittedName>
        <fullName evidence="2">Uncharacterized protein</fullName>
    </submittedName>
</protein>
<evidence type="ECO:0000313" key="2">
    <source>
        <dbReference type="EMBL" id="GIG93508.1"/>
    </source>
</evidence>
<proteinExistence type="predicted"/>
<evidence type="ECO:0000256" key="1">
    <source>
        <dbReference type="SAM" id="MobiDB-lite"/>
    </source>
</evidence>
<dbReference type="SUPFAM" id="SSF53448">
    <property type="entry name" value="Nucleotide-diphospho-sugar transferases"/>
    <property type="match status" value="1"/>
</dbReference>
<evidence type="ECO:0000313" key="3">
    <source>
        <dbReference type="Proteomes" id="UP000621500"/>
    </source>
</evidence>